<organism evidence="1 2">
    <name type="scientific">Candidatus Taylorbacteria bacterium RIFCSPHIGHO2_02_FULL_43_32b</name>
    <dbReference type="NCBI Taxonomy" id="1802306"/>
    <lineage>
        <taxon>Bacteria</taxon>
        <taxon>Candidatus Tayloriibacteriota</taxon>
    </lineage>
</organism>
<reference evidence="1 2" key="1">
    <citation type="journal article" date="2016" name="Nat. Commun.">
        <title>Thousands of microbial genomes shed light on interconnected biogeochemical processes in an aquifer system.</title>
        <authorList>
            <person name="Anantharaman K."/>
            <person name="Brown C.T."/>
            <person name="Hug L.A."/>
            <person name="Sharon I."/>
            <person name="Castelle C.J."/>
            <person name="Probst A.J."/>
            <person name="Thomas B.C."/>
            <person name="Singh A."/>
            <person name="Wilkins M.J."/>
            <person name="Karaoz U."/>
            <person name="Brodie E.L."/>
            <person name="Williams K.H."/>
            <person name="Hubbard S.S."/>
            <person name="Banfield J.F."/>
        </authorList>
    </citation>
    <scope>NUCLEOTIDE SEQUENCE [LARGE SCALE GENOMIC DNA]</scope>
</reference>
<name>A0A1G2MK12_9BACT</name>
<sequence>MNIPSFLDNIINLVKNKEESVLGIDIGSSSIKVVQVKEKSGRAILETYGEIALGPYAGMDAGRAVKLRTAEEAVAIKDVLREANTTTKVCGVAIPLASSLITTMKVPQIAGTNLEEIVTMEARRYIPVSLEEITLDWQVIPEIGGVQADGKIESGSQTVRPSNILIVAVHTETINHLKELSVSSMLESRFYELEAFSTIRSAIPQEKRTVSVVDFGASSTKVYIAANGVIKVSHTIPFGSQDTTLSISRATGMPVAEAERRKRSGESGEVMGINFKDIVEVNAAYVANEILKVIREYQTKSGSIVEEVVFSGGGINFRGLYELLVEKLPVKSRKADPFAALVAPAFLSGVLKEIGPSFGVAIGAALRAVSRS</sequence>
<comment type="caution">
    <text evidence="1">The sequence shown here is derived from an EMBL/GenBank/DDBJ whole genome shotgun (WGS) entry which is preliminary data.</text>
</comment>
<dbReference type="InterPro" id="IPR005883">
    <property type="entry name" value="PilM"/>
</dbReference>
<accession>A0A1G2MK12</accession>
<protein>
    <recommendedName>
        <fullName evidence="3">SHS2 domain-containing protein</fullName>
    </recommendedName>
</protein>
<dbReference type="PANTHER" id="PTHR32432">
    <property type="entry name" value="CELL DIVISION PROTEIN FTSA-RELATED"/>
    <property type="match status" value="1"/>
</dbReference>
<proteinExistence type="predicted"/>
<dbReference type="STRING" id="1802306.A3C72_04940"/>
<dbReference type="InterPro" id="IPR050696">
    <property type="entry name" value="FtsA/MreB"/>
</dbReference>
<dbReference type="SUPFAM" id="SSF53067">
    <property type="entry name" value="Actin-like ATPase domain"/>
    <property type="match status" value="2"/>
</dbReference>
<dbReference type="NCBIfam" id="TIGR01175">
    <property type="entry name" value="pilM"/>
    <property type="match status" value="1"/>
</dbReference>
<dbReference type="CDD" id="cd24049">
    <property type="entry name" value="ASKHA_NBD_PilM"/>
    <property type="match status" value="1"/>
</dbReference>
<dbReference type="Gene3D" id="3.30.1490.300">
    <property type="match status" value="1"/>
</dbReference>
<evidence type="ECO:0000313" key="2">
    <source>
        <dbReference type="Proteomes" id="UP000177130"/>
    </source>
</evidence>
<dbReference type="AlphaFoldDB" id="A0A1G2MK12"/>
<gene>
    <name evidence="1" type="ORF">A3C72_04940</name>
</gene>
<dbReference type="Proteomes" id="UP000177130">
    <property type="component" value="Unassembled WGS sequence"/>
</dbReference>
<dbReference type="InterPro" id="IPR043129">
    <property type="entry name" value="ATPase_NBD"/>
</dbReference>
<evidence type="ECO:0008006" key="3">
    <source>
        <dbReference type="Google" id="ProtNLM"/>
    </source>
</evidence>
<dbReference type="Gene3D" id="3.30.420.40">
    <property type="match status" value="2"/>
</dbReference>
<evidence type="ECO:0000313" key="1">
    <source>
        <dbReference type="EMBL" id="OHA24213.1"/>
    </source>
</evidence>
<dbReference type="Pfam" id="PF11104">
    <property type="entry name" value="PilM_2"/>
    <property type="match status" value="1"/>
</dbReference>
<dbReference type="EMBL" id="MHRK01000016">
    <property type="protein sequence ID" value="OHA24213.1"/>
    <property type="molecule type" value="Genomic_DNA"/>
</dbReference>
<dbReference type="PANTHER" id="PTHR32432:SF3">
    <property type="entry name" value="ETHANOLAMINE UTILIZATION PROTEIN EUTJ"/>
    <property type="match status" value="1"/>
</dbReference>